<name>A0A1K2F763_PARPN</name>
<reference evidence="1 2" key="1">
    <citation type="submission" date="2020-07" db="EMBL/GenBank/DDBJ databases">
        <title>The complete genome of Paracoccus pantotrophus ACCC 10489.</title>
        <authorList>
            <person name="Si Y."/>
        </authorList>
    </citation>
    <scope>NUCLEOTIDE SEQUENCE [LARGE SCALE GENOMIC DNA]</scope>
    <source>
        <strain evidence="1 2">ACCC10489</strain>
    </source>
</reference>
<dbReference type="RefSeq" id="WP_011749578.1">
    <property type="nucleotide sequence ID" value="NZ_CP038203.1"/>
</dbReference>
<proteinExistence type="predicted"/>
<dbReference type="AlphaFoldDB" id="A0A1K2F763"/>
<dbReference type="Proteomes" id="UP000509322">
    <property type="component" value="Chromosome 1"/>
</dbReference>
<evidence type="ECO:0000313" key="1">
    <source>
        <dbReference type="EMBL" id="QLH13120.1"/>
    </source>
</evidence>
<sequence length="175" mass="18832">MTLAEFLADPLRVTQISDSVLEIENRPVRRAVIAAAVILVAIAAGLAAIGDGATGTGIIVLAVVGLIGWLYMHELVQLTQLSLDRHAGLVRLRVTTLRGRREETFALSDLHKLESIAHYGTAAGNDETRLVLICGSGPERREIIVPMFRPDPEEVAHLTGVVNGWLSRQGKGNPS</sequence>
<protein>
    <submittedName>
        <fullName evidence="1">Uncharacterized protein</fullName>
    </submittedName>
</protein>
<organism evidence="1 2">
    <name type="scientific">Paracoccus pantotrophus</name>
    <name type="common">Thiosphaera pantotropha</name>
    <dbReference type="NCBI Taxonomy" id="82367"/>
    <lineage>
        <taxon>Bacteria</taxon>
        <taxon>Pseudomonadati</taxon>
        <taxon>Pseudomonadota</taxon>
        <taxon>Alphaproteobacteria</taxon>
        <taxon>Rhodobacterales</taxon>
        <taxon>Paracoccaceae</taxon>
        <taxon>Paracoccus</taxon>
    </lineage>
</organism>
<gene>
    <name evidence="1" type="ORF">HYQ43_02115</name>
</gene>
<dbReference type="STRING" id="82367.SAMN04244567_03897"/>
<evidence type="ECO:0000313" key="2">
    <source>
        <dbReference type="Proteomes" id="UP000509322"/>
    </source>
</evidence>
<dbReference type="EMBL" id="CP058689">
    <property type="protein sequence ID" value="QLH13120.1"/>
    <property type="molecule type" value="Genomic_DNA"/>
</dbReference>
<accession>A0A1K2F763</accession>
<dbReference type="GeneID" id="93452984"/>